<name>A0A426XKP8_ENSVE</name>
<protein>
    <submittedName>
        <fullName evidence="1">Uncharacterized protein</fullName>
    </submittedName>
</protein>
<reference evidence="1 2" key="1">
    <citation type="journal article" date="2014" name="Agronomy (Basel)">
        <title>A Draft Genome Sequence for Ensete ventricosum, the Drought-Tolerant Tree Against Hunger.</title>
        <authorList>
            <person name="Harrison J."/>
            <person name="Moore K.A."/>
            <person name="Paszkiewicz K."/>
            <person name="Jones T."/>
            <person name="Grant M."/>
            <person name="Ambacheew D."/>
            <person name="Muzemil S."/>
            <person name="Studholme D.J."/>
        </authorList>
    </citation>
    <scope>NUCLEOTIDE SEQUENCE [LARGE SCALE GENOMIC DNA]</scope>
</reference>
<organism evidence="1 2">
    <name type="scientific">Ensete ventricosum</name>
    <name type="common">Abyssinian banana</name>
    <name type="synonym">Musa ensete</name>
    <dbReference type="NCBI Taxonomy" id="4639"/>
    <lineage>
        <taxon>Eukaryota</taxon>
        <taxon>Viridiplantae</taxon>
        <taxon>Streptophyta</taxon>
        <taxon>Embryophyta</taxon>
        <taxon>Tracheophyta</taxon>
        <taxon>Spermatophyta</taxon>
        <taxon>Magnoliopsida</taxon>
        <taxon>Liliopsida</taxon>
        <taxon>Zingiberales</taxon>
        <taxon>Musaceae</taxon>
        <taxon>Ensete</taxon>
    </lineage>
</organism>
<gene>
    <name evidence="1" type="ORF">B296_00046424</name>
</gene>
<evidence type="ECO:0000313" key="2">
    <source>
        <dbReference type="Proteomes" id="UP000287651"/>
    </source>
</evidence>
<proteinExistence type="predicted"/>
<sequence>MHHFRGPTDLQSHLSFPLVMLLPQPQIVPVALLLRFLLPIFGCYLSRELVGPSEGLKLTTVASVKIPKPSNG</sequence>
<comment type="caution">
    <text evidence="1">The sequence shown here is derived from an EMBL/GenBank/DDBJ whole genome shotgun (WGS) entry which is preliminary data.</text>
</comment>
<accession>A0A426XKP8</accession>
<dbReference type="AlphaFoldDB" id="A0A426XKP8"/>
<evidence type="ECO:0000313" key="1">
    <source>
        <dbReference type="EMBL" id="RRT40089.1"/>
    </source>
</evidence>
<dbReference type="Proteomes" id="UP000287651">
    <property type="component" value="Unassembled WGS sequence"/>
</dbReference>
<dbReference type="EMBL" id="AMZH03019654">
    <property type="protein sequence ID" value="RRT40089.1"/>
    <property type="molecule type" value="Genomic_DNA"/>
</dbReference>